<name>A0A8J4TBU4_CLAMG</name>
<dbReference type="Pfam" id="PF16212">
    <property type="entry name" value="PhoLip_ATPase_C"/>
    <property type="match status" value="1"/>
</dbReference>
<feature type="non-terminal residue" evidence="3">
    <location>
        <position position="1"/>
    </location>
</feature>
<feature type="transmembrane region" description="Helical" evidence="1">
    <location>
        <begin position="22"/>
        <end position="45"/>
    </location>
</feature>
<keyword evidence="4" id="KW-1185">Reference proteome</keyword>
<keyword evidence="1" id="KW-0472">Membrane</keyword>
<evidence type="ECO:0000313" key="4">
    <source>
        <dbReference type="Proteomes" id="UP000727407"/>
    </source>
</evidence>
<evidence type="ECO:0000259" key="2">
    <source>
        <dbReference type="Pfam" id="PF16212"/>
    </source>
</evidence>
<proteinExistence type="predicted"/>
<dbReference type="InterPro" id="IPR032630">
    <property type="entry name" value="P_typ_ATPase_c"/>
</dbReference>
<dbReference type="EMBL" id="QNUK01000506">
    <property type="protein sequence ID" value="KAF5892375.1"/>
    <property type="molecule type" value="Genomic_DNA"/>
</dbReference>
<keyword evidence="1" id="KW-1133">Transmembrane helix</keyword>
<sequence length="75" mass="8616">NMSAESCLRWPEFYMIGQRQELFNPLTICAGLLYAVYTSIVLFFVPFGVFQDTDLDYQTLAVTMEMSVVFTVTIE</sequence>
<evidence type="ECO:0000256" key="1">
    <source>
        <dbReference type="SAM" id="Phobius"/>
    </source>
</evidence>
<dbReference type="AlphaFoldDB" id="A0A8J4TBU4"/>
<keyword evidence="1" id="KW-0812">Transmembrane</keyword>
<organism evidence="3 4">
    <name type="scientific">Clarias magur</name>
    <name type="common">Asian catfish</name>
    <name type="synonym">Macropteronotus magur</name>
    <dbReference type="NCBI Taxonomy" id="1594786"/>
    <lineage>
        <taxon>Eukaryota</taxon>
        <taxon>Metazoa</taxon>
        <taxon>Chordata</taxon>
        <taxon>Craniata</taxon>
        <taxon>Vertebrata</taxon>
        <taxon>Euteleostomi</taxon>
        <taxon>Actinopterygii</taxon>
        <taxon>Neopterygii</taxon>
        <taxon>Teleostei</taxon>
        <taxon>Ostariophysi</taxon>
        <taxon>Siluriformes</taxon>
        <taxon>Clariidae</taxon>
        <taxon>Clarias</taxon>
    </lineage>
</organism>
<gene>
    <name evidence="3" type="ORF">DAT39_017920</name>
</gene>
<feature type="non-terminal residue" evidence="3">
    <location>
        <position position="75"/>
    </location>
</feature>
<evidence type="ECO:0000313" key="3">
    <source>
        <dbReference type="EMBL" id="KAF5892375.1"/>
    </source>
</evidence>
<accession>A0A8J4TBU4</accession>
<reference evidence="3" key="1">
    <citation type="submission" date="2020-07" db="EMBL/GenBank/DDBJ databases">
        <title>Clarias magur genome sequencing, assembly and annotation.</title>
        <authorList>
            <person name="Kushwaha B."/>
            <person name="Kumar R."/>
            <person name="Das P."/>
            <person name="Joshi C.G."/>
            <person name="Kumar D."/>
            <person name="Nagpure N.S."/>
            <person name="Pandey M."/>
            <person name="Agarwal S."/>
            <person name="Srivastava S."/>
            <person name="Singh M."/>
            <person name="Sahoo L."/>
            <person name="Jayasankar P."/>
            <person name="Meher P.K."/>
            <person name="Koringa P.G."/>
            <person name="Iquebal M.A."/>
            <person name="Das S.P."/>
            <person name="Bit A."/>
            <person name="Patnaik S."/>
            <person name="Patel N."/>
            <person name="Shah T.M."/>
            <person name="Hinsu A."/>
            <person name="Jena J.K."/>
        </authorList>
    </citation>
    <scope>NUCLEOTIDE SEQUENCE</scope>
    <source>
        <strain evidence="3">CIFAMagur01</strain>
        <tissue evidence="3">Testis</tissue>
    </source>
</reference>
<comment type="caution">
    <text evidence="3">The sequence shown here is derived from an EMBL/GenBank/DDBJ whole genome shotgun (WGS) entry which is preliminary data.</text>
</comment>
<protein>
    <submittedName>
        <fullName evidence="3">Phospholipid-transporting ATPase IC-like</fullName>
    </submittedName>
</protein>
<dbReference type="Proteomes" id="UP000727407">
    <property type="component" value="Unassembled WGS sequence"/>
</dbReference>
<feature type="domain" description="P-type ATPase C-terminal" evidence="2">
    <location>
        <begin position="2"/>
        <end position="74"/>
    </location>
</feature>
<dbReference type="OrthoDB" id="377733at2759"/>